<dbReference type="Proteomes" id="UP000789759">
    <property type="component" value="Unassembled WGS sequence"/>
</dbReference>
<keyword evidence="2" id="KW-1185">Reference proteome</keyword>
<protein>
    <submittedName>
        <fullName evidence="1">10038_t:CDS:1</fullName>
    </submittedName>
</protein>
<dbReference type="OrthoDB" id="2447950at2759"/>
<feature type="non-terminal residue" evidence="1">
    <location>
        <position position="1"/>
    </location>
</feature>
<gene>
    <name evidence="1" type="ORF">CPELLU_LOCUS20561</name>
</gene>
<proteinExistence type="predicted"/>
<evidence type="ECO:0000313" key="1">
    <source>
        <dbReference type="EMBL" id="CAG8830056.1"/>
    </source>
</evidence>
<sequence length="149" mass="17151">MQDFDIDSIHSKSCLVSSKSSYISDDGFVVLDKKCSDCKEKKCICVRLNNIIPNYITKQNAFLTNGVSIYKDEELRMDDNLSLYKETLEKMKKNGFSVDALFTQVCAEIKINKNLLNENKDNISKFEKNICNFSLLIIVNEDKKVWISQ</sequence>
<comment type="caution">
    <text evidence="1">The sequence shown here is derived from an EMBL/GenBank/DDBJ whole genome shotgun (WGS) entry which is preliminary data.</text>
</comment>
<reference evidence="1" key="1">
    <citation type="submission" date="2021-06" db="EMBL/GenBank/DDBJ databases">
        <authorList>
            <person name="Kallberg Y."/>
            <person name="Tangrot J."/>
            <person name="Rosling A."/>
        </authorList>
    </citation>
    <scope>NUCLEOTIDE SEQUENCE</scope>
    <source>
        <strain evidence="1">FL966</strain>
    </source>
</reference>
<dbReference type="AlphaFoldDB" id="A0A9N9KHJ9"/>
<accession>A0A9N9KHJ9</accession>
<name>A0A9N9KHJ9_9GLOM</name>
<evidence type="ECO:0000313" key="2">
    <source>
        <dbReference type="Proteomes" id="UP000789759"/>
    </source>
</evidence>
<dbReference type="EMBL" id="CAJVQA010063333">
    <property type="protein sequence ID" value="CAG8830056.1"/>
    <property type="molecule type" value="Genomic_DNA"/>
</dbReference>
<organism evidence="1 2">
    <name type="scientific">Cetraspora pellucida</name>
    <dbReference type="NCBI Taxonomy" id="1433469"/>
    <lineage>
        <taxon>Eukaryota</taxon>
        <taxon>Fungi</taxon>
        <taxon>Fungi incertae sedis</taxon>
        <taxon>Mucoromycota</taxon>
        <taxon>Glomeromycotina</taxon>
        <taxon>Glomeromycetes</taxon>
        <taxon>Diversisporales</taxon>
        <taxon>Gigasporaceae</taxon>
        <taxon>Cetraspora</taxon>
    </lineage>
</organism>